<dbReference type="GO" id="GO:0004845">
    <property type="term" value="F:uracil phosphoribosyltransferase activity"/>
    <property type="evidence" value="ECO:0007669"/>
    <property type="project" value="UniProtKB-UniRule"/>
</dbReference>
<dbReference type="GO" id="GO:0000287">
    <property type="term" value="F:magnesium ion binding"/>
    <property type="evidence" value="ECO:0007669"/>
    <property type="project" value="UniProtKB-UniRule"/>
</dbReference>
<evidence type="ECO:0000256" key="3">
    <source>
        <dbReference type="ARBA" id="ARBA00011894"/>
    </source>
</evidence>
<evidence type="ECO:0000256" key="5">
    <source>
        <dbReference type="ARBA" id="ARBA00022676"/>
    </source>
</evidence>
<dbReference type="CDD" id="cd06223">
    <property type="entry name" value="PRTases_typeI"/>
    <property type="match status" value="1"/>
</dbReference>
<dbReference type="InterPro" id="IPR000836">
    <property type="entry name" value="PRTase_dom"/>
</dbReference>
<evidence type="ECO:0000256" key="8">
    <source>
        <dbReference type="ARBA" id="ARBA00022842"/>
    </source>
</evidence>
<feature type="binding site" evidence="15">
    <location>
        <position position="102"/>
    </location>
    <ligand>
        <name>5-phospho-alpha-D-ribose 1-diphosphate</name>
        <dbReference type="ChEBI" id="CHEBI:58017"/>
    </ligand>
</feature>
<evidence type="ECO:0000313" key="18">
    <source>
        <dbReference type="Proteomes" id="UP000316628"/>
    </source>
</evidence>
<comment type="pathway">
    <text evidence="1 15">Pyrimidine metabolism; UMP biosynthesis via salvage pathway; UMP from uracil: step 1/1.</text>
</comment>
<dbReference type="EC" id="2.4.2.9" evidence="3 15"/>
<dbReference type="NCBIfam" id="TIGR01091">
    <property type="entry name" value="upp"/>
    <property type="match status" value="1"/>
</dbReference>
<evidence type="ECO:0000256" key="7">
    <source>
        <dbReference type="ARBA" id="ARBA00022741"/>
    </source>
</evidence>
<protein>
    <recommendedName>
        <fullName evidence="13 15">Uracil phosphoribosyltransferase</fullName>
        <ecNumber evidence="3 15">2.4.2.9</ecNumber>
    </recommendedName>
    <alternativeName>
        <fullName evidence="10 15">UMP pyrophosphorylase</fullName>
    </alternativeName>
    <alternativeName>
        <fullName evidence="14 15">UPRTase</fullName>
    </alternativeName>
</protein>
<dbReference type="InterPro" id="IPR029057">
    <property type="entry name" value="PRTase-like"/>
</dbReference>
<dbReference type="FunFam" id="3.40.50.2020:FF:000003">
    <property type="entry name" value="Uracil phosphoribosyltransferase"/>
    <property type="match status" value="1"/>
</dbReference>
<keyword evidence="9 15" id="KW-0342">GTP-binding</keyword>
<dbReference type="GO" id="GO:0005525">
    <property type="term" value="F:GTP binding"/>
    <property type="evidence" value="ECO:0007669"/>
    <property type="project" value="UniProtKB-KW"/>
</dbReference>
<evidence type="ECO:0000256" key="9">
    <source>
        <dbReference type="ARBA" id="ARBA00023134"/>
    </source>
</evidence>
<comment type="function">
    <text evidence="12 15">Catalyzes the conversion of uracil and 5-phospho-alpha-D-ribose 1-diphosphate (PRPP) to UMP and diphosphate.</text>
</comment>
<evidence type="ECO:0000256" key="12">
    <source>
        <dbReference type="ARBA" id="ARBA00056901"/>
    </source>
</evidence>
<evidence type="ECO:0000256" key="6">
    <source>
        <dbReference type="ARBA" id="ARBA00022679"/>
    </source>
</evidence>
<dbReference type="InterPro" id="IPR050054">
    <property type="entry name" value="UPRTase/APRTase"/>
</dbReference>
<feature type="binding site" evidence="15">
    <location>
        <position position="77"/>
    </location>
    <ligand>
        <name>5-phospho-alpha-D-ribose 1-diphosphate</name>
        <dbReference type="ChEBI" id="CHEBI:58017"/>
    </ligand>
</feature>
<organism evidence="17 18">
    <name type="scientific">Saccharothrix saharensis</name>
    <dbReference type="NCBI Taxonomy" id="571190"/>
    <lineage>
        <taxon>Bacteria</taxon>
        <taxon>Bacillati</taxon>
        <taxon>Actinomycetota</taxon>
        <taxon>Actinomycetes</taxon>
        <taxon>Pseudonocardiales</taxon>
        <taxon>Pseudonocardiaceae</taxon>
        <taxon>Saccharothrix</taxon>
    </lineage>
</organism>
<dbReference type="SUPFAM" id="SSF53271">
    <property type="entry name" value="PRTase-like"/>
    <property type="match status" value="1"/>
</dbReference>
<dbReference type="Proteomes" id="UP000316628">
    <property type="component" value="Unassembled WGS sequence"/>
</dbReference>
<comment type="similarity">
    <text evidence="2 15">Belongs to the UPRTase family.</text>
</comment>
<evidence type="ECO:0000256" key="11">
    <source>
        <dbReference type="ARBA" id="ARBA00052919"/>
    </source>
</evidence>
<evidence type="ECO:0000259" key="16">
    <source>
        <dbReference type="Pfam" id="PF14681"/>
    </source>
</evidence>
<evidence type="ECO:0000256" key="4">
    <source>
        <dbReference type="ARBA" id="ARBA00022533"/>
    </source>
</evidence>
<dbReference type="GO" id="GO:0005737">
    <property type="term" value="C:cytoplasm"/>
    <property type="evidence" value="ECO:0007669"/>
    <property type="project" value="UniProtKB-ARBA"/>
</dbReference>
<dbReference type="GO" id="GO:0044206">
    <property type="term" value="P:UMP salvage"/>
    <property type="evidence" value="ECO:0007669"/>
    <property type="project" value="UniProtKB-UniRule"/>
</dbReference>
<dbReference type="Pfam" id="PF14681">
    <property type="entry name" value="UPRTase"/>
    <property type="match status" value="1"/>
</dbReference>
<dbReference type="RefSeq" id="WP_141980482.1">
    <property type="nucleotide sequence ID" value="NZ_VFPP01000001.1"/>
</dbReference>
<accession>A0A543JIN8</accession>
<feature type="domain" description="Phosphoribosyltransferase" evidence="16">
    <location>
        <begin position="5"/>
        <end position="205"/>
    </location>
</feature>
<evidence type="ECO:0000256" key="2">
    <source>
        <dbReference type="ARBA" id="ARBA00009516"/>
    </source>
</evidence>
<reference evidence="17 18" key="1">
    <citation type="submission" date="2019-06" db="EMBL/GenBank/DDBJ databases">
        <title>Sequencing the genomes of 1000 actinobacteria strains.</title>
        <authorList>
            <person name="Klenk H.-P."/>
        </authorList>
    </citation>
    <scope>NUCLEOTIDE SEQUENCE [LARGE SCALE GENOMIC DNA]</scope>
    <source>
        <strain evidence="17 18">DSM 45456</strain>
    </source>
</reference>
<dbReference type="HAMAP" id="MF_01218_B">
    <property type="entry name" value="Upp_B"/>
    <property type="match status" value="1"/>
</dbReference>
<feature type="binding site" evidence="15">
    <location>
        <begin position="129"/>
        <end position="137"/>
    </location>
    <ligand>
        <name>5-phospho-alpha-D-ribose 1-diphosphate</name>
        <dbReference type="ChEBI" id="CHEBI:58017"/>
    </ligand>
</feature>
<evidence type="ECO:0000256" key="13">
    <source>
        <dbReference type="ARBA" id="ARBA00072146"/>
    </source>
</evidence>
<comment type="cofactor">
    <cofactor evidence="15">
        <name>Mg(2+)</name>
        <dbReference type="ChEBI" id="CHEBI:18420"/>
    </cofactor>
    <text evidence="15">Binds 1 Mg(2+) ion per subunit. The magnesium is bound as Mg-PRPP.</text>
</comment>
<name>A0A543JIN8_9PSEU</name>
<keyword evidence="8 15" id="KW-0460">Magnesium</keyword>
<evidence type="ECO:0000313" key="17">
    <source>
        <dbReference type="EMBL" id="TQM82706.1"/>
    </source>
</evidence>
<dbReference type="UniPathway" id="UPA00574">
    <property type="reaction ID" value="UER00636"/>
</dbReference>
<evidence type="ECO:0000256" key="15">
    <source>
        <dbReference type="HAMAP-Rule" id="MF_01218"/>
    </source>
</evidence>
<dbReference type="InterPro" id="IPR034332">
    <property type="entry name" value="Upp_B"/>
</dbReference>
<keyword evidence="7 15" id="KW-0547">Nucleotide-binding</keyword>
<dbReference type="EMBL" id="VFPP01000001">
    <property type="protein sequence ID" value="TQM82706.1"/>
    <property type="molecule type" value="Genomic_DNA"/>
</dbReference>
<comment type="caution">
    <text evidence="17">The sequence shown here is derived from an EMBL/GenBank/DDBJ whole genome shotgun (WGS) entry which is preliminary data.</text>
</comment>
<comment type="catalytic activity">
    <reaction evidence="11 15">
        <text>UMP + diphosphate = 5-phospho-alpha-D-ribose 1-diphosphate + uracil</text>
        <dbReference type="Rhea" id="RHEA:13017"/>
        <dbReference type="ChEBI" id="CHEBI:17568"/>
        <dbReference type="ChEBI" id="CHEBI:33019"/>
        <dbReference type="ChEBI" id="CHEBI:57865"/>
        <dbReference type="ChEBI" id="CHEBI:58017"/>
        <dbReference type="EC" id="2.4.2.9"/>
    </reaction>
</comment>
<gene>
    <name evidence="15" type="primary">upp</name>
    <name evidence="17" type="ORF">FHX81_5116</name>
</gene>
<dbReference type="GO" id="GO:0006223">
    <property type="term" value="P:uracil salvage"/>
    <property type="evidence" value="ECO:0007669"/>
    <property type="project" value="InterPro"/>
</dbReference>
<feature type="binding site" evidence="15">
    <location>
        <begin position="197"/>
        <end position="199"/>
    </location>
    <ligand>
        <name>uracil</name>
        <dbReference type="ChEBI" id="CHEBI:17568"/>
    </ligand>
</feature>
<keyword evidence="5 15" id="KW-0328">Glycosyltransferase</keyword>
<feature type="binding site" evidence="15">
    <location>
        <position position="192"/>
    </location>
    <ligand>
        <name>uracil</name>
        <dbReference type="ChEBI" id="CHEBI:17568"/>
    </ligand>
</feature>
<dbReference type="InterPro" id="IPR005765">
    <property type="entry name" value="UPRT"/>
</dbReference>
<keyword evidence="18" id="KW-1185">Reference proteome</keyword>
<dbReference type="PANTHER" id="PTHR32315">
    <property type="entry name" value="ADENINE PHOSPHORIBOSYLTRANSFERASE"/>
    <property type="match status" value="1"/>
</dbReference>
<evidence type="ECO:0000256" key="10">
    <source>
        <dbReference type="ARBA" id="ARBA00031082"/>
    </source>
</evidence>
<proteinExistence type="inferred from homology"/>
<sequence>MDVLVVDHPLARARLTTMRDARTDNAAFRAALHELTVMLVYEATRDLPVAEERVHTPVARTTGYRLANPPLLVPVLRAGLGMADQAHKLIPDAQMGFVGLARDEETLQPTPYMESLPDSLAGRPVFVLDPMLATGGSMAYTIRLLTDRGATDVTAICALAAPEGIKHLEDSGLPVRLITASIDERLNDSGFIVPGLGDAGDRQYGAVH</sequence>
<comment type="activity regulation">
    <text evidence="15">Allosterically activated by GTP.</text>
</comment>
<feature type="binding site" evidence="15">
    <location>
        <position position="198"/>
    </location>
    <ligand>
        <name>5-phospho-alpha-D-ribose 1-diphosphate</name>
        <dbReference type="ChEBI" id="CHEBI:58017"/>
    </ligand>
</feature>
<dbReference type="AlphaFoldDB" id="A0A543JIN8"/>
<evidence type="ECO:0000256" key="1">
    <source>
        <dbReference type="ARBA" id="ARBA00005180"/>
    </source>
</evidence>
<dbReference type="NCBIfam" id="NF001097">
    <property type="entry name" value="PRK00129.1"/>
    <property type="match status" value="1"/>
</dbReference>
<keyword evidence="4 15" id="KW-0021">Allosteric enzyme</keyword>
<dbReference type="OrthoDB" id="9781675at2"/>
<keyword evidence="6 15" id="KW-0808">Transferase</keyword>
<dbReference type="PANTHER" id="PTHR32315:SF4">
    <property type="entry name" value="URACIL PHOSPHORIBOSYLTRANSFERASE, CHLOROPLASTIC"/>
    <property type="match status" value="1"/>
</dbReference>
<dbReference type="Gene3D" id="3.40.50.2020">
    <property type="match status" value="1"/>
</dbReference>
<evidence type="ECO:0000256" key="14">
    <source>
        <dbReference type="ARBA" id="ARBA00079807"/>
    </source>
</evidence>